<feature type="domain" description="Methyl-accepting transducer" evidence="8">
    <location>
        <begin position="367"/>
        <end position="603"/>
    </location>
</feature>
<dbReference type="Pfam" id="PF00672">
    <property type="entry name" value="HAMP"/>
    <property type="match status" value="1"/>
</dbReference>
<dbReference type="PANTHER" id="PTHR32089:SF119">
    <property type="entry name" value="METHYL-ACCEPTING CHEMOTAXIS PROTEIN CTPL"/>
    <property type="match status" value="1"/>
</dbReference>
<evidence type="ECO:0000256" key="1">
    <source>
        <dbReference type="ARBA" id="ARBA00004141"/>
    </source>
</evidence>
<evidence type="ECO:0000256" key="5">
    <source>
        <dbReference type="ARBA" id="ARBA00023224"/>
    </source>
</evidence>
<dbReference type="PRINTS" id="PR00260">
    <property type="entry name" value="CHEMTRNSDUCR"/>
</dbReference>
<dbReference type="CDD" id="cd11386">
    <property type="entry name" value="MCP_signal"/>
    <property type="match status" value="1"/>
</dbReference>
<sequence length="643" mass="69247">MTIQRKFTVMLCTLSAVLLLLAFAYIWNRSHDELHQSLTTQEQNLQRELLNSLQLTDALLSQQVKASMRVFQKQLAASGDIAAGNVTTIGAVQAPDLLIGGKPQANNFELVDAHTTMMAGTATLFSKSADQFIRVSTNVQTATGRAIGTPLAPGGIAYTTVSQKKAFYGHVDILGNPFVTAYEPLLNTSGELVGIAYVGYKADLAELTELVNNSKLLEQGFVALIDKTGVVRASSSHIKPEALKKALADSDEWTVKTQQFTPWNYSIVTGVNNAEVDAVVRGEIVRAFAWLSSAVLCFIAAVYLLLQRLVISRIEATHAAICAITSGDGDLTKRFAVYSDDEFGQMARQFDLLLEQLQQMMHQISQITGELQASSNQLSGFAQQSYHATQDAGDRLAQVTDAATLLSDKTAAVTDNAIIASDSSANIASITQDASVALQRAIAQSNRQVEAVEKSAQAMSGLNNASGQIGSILEVISAIAEQTNLLALNAAIEAARAGEQGRGFAVVADEVRSLASRTQASTSEIRQKIDLLQQGVVLVENINNEYRQTVLESQQHTAEANQALGKVLQASSTITQLNQQISRLASDQATLATTMQKQTSALMQTTDHSSVQAKNTDQASQAVKRLAERYQQALAKYQINHRG</sequence>
<dbReference type="Gene3D" id="1.10.287.950">
    <property type="entry name" value="Methyl-accepting chemotaxis protein"/>
    <property type="match status" value="1"/>
</dbReference>
<evidence type="ECO:0000256" key="6">
    <source>
        <dbReference type="ARBA" id="ARBA00029447"/>
    </source>
</evidence>
<dbReference type="SMART" id="SM00304">
    <property type="entry name" value="HAMP"/>
    <property type="match status" value="1"/>
</dbReference>
<dbReference type="InterPro" id="IPR029151">
    <property type="entry name" value="Sensor-like_sf"/>
</dbReference>
<evidence type="ECO:0000256" key="2">
    <source>
        <dbReference type="ARBA" id="ARBA00022692"/>
    </source>
</evidence>
<evidence type="ECO:0000313" key="11">
    <source>
        <dbReference type="Proteomes" id="UP001589813"/>
    </source>
</evidence>
<proteinExistence type="inferred from homology"/>
<reference evidence="10 11" key="1">
    <citation type="submission" date="2024-09" db="EMBL/GenBank/DDBJ databases">
        <authorList>
            <person name="Sun Q."/>
            <person name="Mori K."/>
        </authorList>
    </citation>
    <scope>NUCLEOTIDE SEQUENCE [LARGE SCALE GENOMIC DNA]</scope>
    <source>
        <strain evidence="10 11">KCTC 23315</strain>
    </source>
</reference>
<feature type="domain" description="HAMP" evidence="9">
    <location>
        <begin position="308"/>
        <end position="362"/>
    </location>
</feature>
<dbReference type="Proteomes" id="UP001589813">
    <property type="component" value="Unassembled WGS sequence"/>
</dbReference>
<dbReference type="EMBL" id="JBHLXP010000001">
    <property type="protein sequence ID" value="MFC0048372.1"/>
    <property type="molecule type" value="Genomic_DNA"/>
</dbReference>
<dbReference type="SMART" id="SM00283">
    <property type="entry name" value="MA"/>
    <property type="match status" value="1"/>
</dbReference>
<dbReference type="InterPro" id="IPR004089">
    <property type="entry name" value="MCPsignal_dom"/>
</dbReference>
<keyword evidence="11" id="KW-1185">Reference proteome</keyword>
<gene>
    <name evidence="10" type="ORF">ACFFJP_08725</name>
</gene>
<comment type="similarity">
    <text evidence="6">Belongs to the methyl-accepting chemotaxis (MCP) protein family.</text>
</comment>
<dbReference type="SUPFAM" id="SSF58104">
    <property type="entry name" value="Methyl-accepting chemotaxis protein (MCP) signaling domain"/>
    <property type="match status" value="1"/>
</dbReference>
<dbReference type="SUPFAM" id="SSF103190">
    <property type="entry name" value="Sensory domain-like"/>
    <property type="match status" value="1"/>
</dbReference>
<dbReference type="InterPro" id="IPR033462">
    <property type="entry name" value="Cache_3-Cache_2"/>
</dbReference>
<keyword evidence="4" id="KW-0472">Membrane</keyword>
<dbReference type="Pfam" id="PF00015">
    <property type="entry name" value="MCPsignal"/>
    <property type="match status" value="1"/>
</dbReference>
<evidence type="ECO:0000256" key="3">
    <source>
        <dbReference type="ARBA" id="ARBA00022989"/>
    </source>
</evidence>
<dbReference type="PROSITE" id="PS50885">
    <property type="entry name" value="HAMP"/>
    <property type="match status" value="1"/>
</dbReference>
<evidence type="ECO:0000256" key="4">
    <source>
        <dbReference type="ARBA" id="ARBA00023136"/>
    </source>
</evidence>
<evidence type="ECO:0000259" key="9">
    <source>
        <dbReference type="PROSITE" id="PS50885"/>
    </source>
</evidence>
<evidence type="ECO:0000259" key="8">
    <source>
        <dbReference type="PROSITE" id="PS50111"/>
    </source>
</evidence>
<dbReference type="InterPro" id="IPR003660">
    <property type="entry name" value="HAMP_dom"/>
</dbReference>
<dbReference type="Pfam" id="PF17201">
    <property type="entry name" value="Cache_3-Cache_2"/>
    <property type="match status" value="1"/>
</dbReference>
<dbReference type="RefSeq" id="WP_377242504.1">
    <property type="nucleotide sequence ID" value="NZ_JBHLXP010000001.1"/>
</dbReference>
<comment type="subcellular location">
    <subcellularLocation>
        <location evidence="1">Membrane</location>
        <topology evidence="1">Multi-pass membrane protein</topology>
    </subcellularLocation>
</comment>
<evidence type="ECO:0000256" key="7">
    <source>
        <dbReference type="PROSITE-ProRule" id="PRU00284"/>
    </source>
</evidence>
<evidence type="ECO:0000313" key="10">
    <source>
        <dbReference type="EMBL" id="MFC0048372.1"/>
    </source>
</evidence>
<name>A0ABV6BC43_9GAMM</name>
<protein>
    <submittedName>
        <fullName evidence="10">Cache 3/Cache 2 fusion domain-containing protein</fullName>
    </submittedName>
</protein>
<keyword evidence="5 7" id="KW-0807">Transducer</keyword>
<organism evidence="10 11">
    <name type="scientific">Rheinheimera tilapiae</name>
    <dbReference type="NCBI Taxonomy" id="875043"/>
    <lineage>
        <taxon>Bacteria</taxon>
        <taxon>Pseudomonadati</taxon>
        <taxon>Pseudomonadota</taxon>
        <taxon>Gammaproteobacteria</taxon>
        <taxon>Chromatiales</taxon>
        <taxon>Chromatiaceae</taxon>
        <taxon>Rheinheimera</taxon>
    </lineage>
</organism>
<dbReference type="PANTHER" id="PTHR32089">
    <property type="entry name" value="METHYL-ACCEPTING CHEMOTAXIS PROTEIN MCPB"/>
    <property type="match status" value="1"/>
</dbReference>
<dbReference type="InterPro" id="IPR004090">
    <property type="entry name" value="Chemotax_Me-accpt_rcpt"/>
</dbReference>
<keyword evidence="2" id="KW-0812">Transmembrane</keyword>
<accession>A0ABV6BC43</accession>
<keyword evidence="3" id="KW-1133">Transmembrane helix</keyword>
<dbReference type="PROSITE" id="PS50111">
    <property type="entry name" value="CHEMOTAXIS_TRANSDUC_2"/>
    <property type="match status" value="1"/>
</dbReference>
<dbReference type="CDD" id="cd06225">
    <property type="entry name" value="HAMP"/>
    <property type="match status" value="1"/>
</dbReference>
<comment type="caution">
    <text evidence="10">The sequence shown here is derived from an EMBL/GenBank/DDBJ whole genome shotgun (WGS) entry which is preliminary data.</text>
</comment>